<dbReference type="EMBL" id="CM037153">
    <property type="protein sequence ID" value="KAH7857706.1"/>
    <property type="molecule type" value="Genomic_DNA"/>
</dbReference>
<proteinExistence type="predicted"/>
<evidence type="ECO:0000313" key="2">
    <source>
        <dbReference type="Proteomes" id="UP000828048"/>
    </source>
</evidence>
<comment type="caution">
    <text evidence="1">The sequence shown here is derived from an EMBL/GenBank/DDBJ whole genome shotgun (WGS) entry which is preliminary data.</text>
</comment>
<gene>
    <name evidence="1" type="ORF">Vadar_015599</name>
</gene>
<protein>
    <submittedName>
        <fullName evidence="1">Uncharacterized protein</fullName>
    </submittedName>
</protein>
<dbReference type="Proteomes" id="UP000828048">
    <property type="component" value="Chromosome 3"/>
</dbReference>
<evidence type="ECO:0000313" key="1">
    <source>
        <dbReference type="EMBL" id="KAH7857706.1"/>
    </source>
</evidence>
<reference evidence="1 2" key="1">
    <citation type="journal article" date="2021" name="Hortic Res">
        <title>High-quality reference genome and annotation aids understanding of berry development for evergreen blueberry (Vaccinium darrowii).</title>
        <authorList>
            <person name="Yu J."/>
            <person name="Hulse-Kemp A.M."/>
            <person name="Babiker E."/>
            <person name="Staton M."/>
        </authorList>
    </citation>
    <scope>NUCLEOTIDE SEQUENCE [LARGE SCALE GENOMIC DNA]</scope>
    <source>
        <strain evidence="2">cv. NJ 8807/NJ 8810</strain>
        <tissue evidence="1">Young leaf</tissue>
    </source>
</reference>
<name>A0ACB7YVJ9_9ERIC</name>
<accession>A0ACB7YVJ9</accession>
<organism evidence="1 2">
    <name type="scientific">Vaccinium darrowii</name>
    <dbReference type="NCBI Taxonomy" id="229202"/>
    <lineage>
        <taxon>Eukaryota</taxon>
        <taxon>Viridiplantae</taxon>
        <taxon>Streptophyta</taxon>
        <taxon>Embryophyta</taxon>
        <taxon>Tracheophyta</taxon>
        <taxon>Spermatophyta</taxon>
        <taxon>Magnoliopsida</taxon>
        <taxon>eudicotyledons</taxon>
        <taxon>Gunneridae</taxon>
        <taxon>Pentapetalae</taxon>
        <taxon>asterids</taxon>
        <taxon>Ericales</taxon>
        <taxon>Ericaceae</taxon>
        <taxon>Vaccinioideae</taxon>
        <taxon>Vaccinieae</taxon>
        <taxon>Vaccinium</taxon>
    </lineage>
</organism>
<sequence length="165" mass="18686">MNLQEPILRNEHLRARPEETSTPPISSNQTKRRLPPPPDSKSLSENDWGFERGQSSSHRSPISPFIDFPTLMSKLSTLLPPAEMDLIEKYYNEFRQGNITREKLVNRLRLLAGNQMLSDIILDHNAESHQVRLSLLDLEASIEERTPDTSTSSRPASGEHNEGST</sequence>
<keyword evidence="2" id="KW-1185">Reference proteome</keyword>